<name>A0A6A6CDZ4_ZASCE</name>
<dbReference type="RefSeq" id="XP_033664535.1">
    <property type="nucleotide sequence ID" value="XM_033813538.1"/>
</dbReference>
<feature type="compositionally biased region" description="Polar residues" evidence="1">
    <location>
        <begin position="155"/>
        <end position="166"/>
    </location>
</feature>
<feature type="region of interest" description="Disordered" evidence="1">
    <location>
        <begin position="146"/>
        <end position="166"/>
    </location>
</feature>
<sequence>MAQSILPCSSSVKTTSYLEVFHHEPRRGLPTCAEIFLARPWMVDLVPLFSAHPFACNPSTSLGVRCAVGGGGSMMRCTGGACTDQFFGAHQVSNGRRALALDGTCTVRLDCCSLARVDGDRTTGGSREASSSFRLDRQESRLIVVKSDGEANRSLPGNRTTLRARE</sequence>
<keyword evidence="3" id="KW-1185">Reference proteome</keyword>
<dbReference type="GeneID" id="54566810"/>
<accession>A0A6A6CDZ4</accession>
<proteinExistence type="predicted"/>
<dbReference type="EMBL" id="ML993607">
    <property type="protein sequence ID" value="KAF2163646.1"/>
    <property type="molecule type" value="Genomic_DNA"/>
</dbReference>
<protein>
    <submittedName>
        <fullName evidence="2">Uncharacterized protein</fullName>
    </submittedName>
</protein>
<reference evidence="2" key="1">
    <citation type="journal article" date="2020" name="Stud. Mycol.">
        <title>101 Dothideomycetes genomes: a test case for predicting lifestyles and emergence of pathogens.</title>
        <authorList>
            <person name="Haridas S."/>
            <person name="Albert R."/>
            <person name="Binder M."/>
            <person name="Bloem J."/>
            <person name="Labutti K."/>
            <person name="Salamov A."/>
            <person name="Andreopoulos B."/>
            <person name="Baker S."/>
            <person name="Barry K."/>
            <person name="Bills G."/>
            <person name="Bluhm B."/>
            <person name="Cannon C."/>
            <person name="Castanera R."/>
            <person name="Culley D."/>
            <person name="Daum C."/>
            <person name="Ezra D."/>
            <person name="Gonzalez J."/>
            <person name="Henrissat B."/>
            <person name="Kuo A."/>
            <person name="Liang C."/>
            <person name="Lipzen A."/>
            <person name="Lutzoni F."/>
            <person name="Magnuson J."/>
            <person name="Mondo S."/>
            <person name="Nolan M."/>
            <person name="Ohm R."/>
            <person name="Pangilinan J."/>
            <person name="Park H.-J."/>
            <person name="Ramirez L."/>
            <person name="Alfaro M."/>
            <person name="Sun H."/>
            <person name="Tritt A."/>
            <person name="Yoshinaga Y."/>
            <person name="Zwiers L.-H."/>
            <person name="Turgeon B."/>
            <person name="Goodwin S."/>
            <person name="Spatafora J."/>
            <person name="Crous P."/>
            <person name="Grigoriev I."/>
        </authorList>
    </citation>
    <scope>NUCLEOTIDE SEQUENCE</scope>
    <source>
        <strain evidence="2">ATCC 36951</strain>
    </source>
</reference>
<evidence type="ECO:0000313" key="2">
    <source>
        <dbReference type="EMBL" id="KAF2163646.1"/>
    </source>
</evidence>
<gene>
    <name evidence="2" type="ORF">M409DRAFT_57151</name>
</gene>
<evidence type="ECO:0000256" key="1">
    <source>
        <dbReference type="SAM" id="MobiDB-lite"/>
    </source>
</evidence>
<organism evidence="2 3">
    <name type="scientific">Zasmidium cellare ATCC 36951</name>
    <dbReference type="NCBI Taxonomy" id="1080233"/>
    <lineage>
        <taxon>Eukaryota</taxon>
        <taxon>Fungi</taxon>
        <taxon>Dikarya</taxon>
        <taxon>Ascomycota</taxon>
        <taxon>Pezizomycotina</taxon>
        <taxon>Dothideomycetes</taxon>
        <taxon>Dothideomycetidae</taxon>
        <taxon>Mycosphaerellales</taxon>
        <taxon>Mycosphaerellaceae</taxon>
        <taxon>Zasmidium</taxon>
    </lineage>
</organism>
<dbReference type="AlphaFoldDB" id="A0A6A6CDZ4"/>
<evidence type="ECO:0000313" key="3">
    <source>
        <dbReference type="Proteomes" id="UP000799537"/>
    </source>
</evidence>
<dbReference type="Proteomes" id="UP000799537">
    <property type="component" value="Unassembled WGS sequence"/>
</dbReference>